<reference evidence="2 3" key="1">
    <citation type="journal article" date="2018" name="New Phytol.">
        <title>Phylogenomics of Endogonaceae and evolution of mycorrhizas within Mucoromycota.</title>
        <authorList>
            <person name="Chang Y."/>
            <person name="Desiro A."/>
            <person name="Na H."/>
            <person name="Sandor L."/>
            <person name="Lipzen A."/>
            <person name="Clum A."/>
            <person name="Barry K."/>
            <person name="Grigoriev I.V."/>
            <person name="Martin F.M."/>
            <person name="Stajich J.E."/>
            <person name="Smith M.E."/>
            <person name="Bonito G."/>
            <person name="Spatafora J.W."/>
        </authorList>
    </citation>
    <scope>NUCLEOTIDE SEQUENCE [LARGE SCALE GENOMIC DNA]</scope>
    <source>
        <strain evidence="2 3">GMNB39</strain>
    </source>
</reference>
<proteinExistence type="predicted"/>
<organism evidence="2 3">
    <name type="scientific">Jimgerdemannia flammicorona</name>
    <dbReference type="NCBI Taxonomy" id="994334"/>
    <lineage>
        <taxon>Eukaryota</taxon>
        <taxon>Fungi</taxon>
        <taxon>Fungi incertae sedis</taxon>
        <taxon>Mucoromycota</taxon>
        <taxon>Mucoromycotina</taxon>
        <taxon>Endogonomycetes</taxon>
        <taxon>Endogonales</taxon>
        <taxon>Endogonaceae</taxon>
        <taxon>Jimgerdemannia</taxon>
    </lineage>
</organism>
<comment type="caution">
    <text evidence="2">The sequence shown here is derived from an EMBL/GenBank/DDBJ whole genome shotgun (WGS) entry which is preliminary data.</text>
</comment>
<feature type="transmembrane region" description="Helical" evidence="1">
    <location>
        <begin position="7"/>
        <end position="25"/>
    </location>
</feature>
<dbReference type="EMBL" id="RBNI01001913">
    <property type="protein sequence ID" value="RUP49847.1"/>
    <property type="molecule type" value="Genomic_DNA"/>
</dbReference>
<dbReference type="AlphaFoldDB" id="A0A433DG94"/>
<keyword evidence="3" id="KW-1185">Reference proteome</keyword>
<gene>
    <name evidence="2" type="ORF">BC936DRAFT_141254</name>
</gene>
<evidence type="ECO:0000313" key="2">
    <source>
        <dbReference type="EMBL" id="RUP49847.1"/>
    </source>
</evidence>
<sequence length="180" mass="19700">MGARKYLFLVVIILVTLIITFHRALNLTTQNLWPFSSSTNIAIVTFHGARADKSLKSKQEYASHWGYELLVGEPAYEDISSLPASQFEVVTAVFGARTREARREHGRRGDGEVVLGKSVARAAVSFRAGAHSLRARGGCVRRWRAVPVSRGRFRAGFSFLRGEMHGGINVGGHEEAGCGS</sequence>
<keyword evidence="1" id="KW-1133">Transmembrane helix</keyword>
<keyword evidence="1" id="KW-0472">Membrane</keyword>
<keyword evidence="1" id="KW-0812">Transmembrane</keyword>
<name>A0A433DG94_9FUNG</name>
<protein>
    <submittedName>
        <fullName evidence="2">Uncharacterized protein</fullName>
    </submittedName>
</protein>
<evidence type="ECO:0000313" key="3">
    <source>
        <dbReference type="Proteomes" id="UP000268093"/>
    </source>
</evidence>
<accession>A0A433DG94</accession>
<evidence type="ECO:0000256" key="1">
    <source>
        <dbReference type="SAM" id="Phobius"/>
    </source>
</evidence>
<dbReference type="Proteomes" id="UP000268093">
    <property type="component" value="Unassembled WGS sequence"/>
</dbReference>